<feature type="domain" description="Transposase IS4-like" evidence="1">
    <location>
        <begin position="318"/>
        <end position="502"/>
    </location>
</feature>
<proteinExistence type="predicted"/>
<dbReference type="PANTHER" id="PTHR34614">
    <property type="match status" value="1"/>
</dbReference>
<dbReference type="KEGG" id="kme:H0A61_00058"/>
<dbReference type="EMBL" id="CP059066">
    <property type="protein sequence ID" value="QSQ09915.1"/>
    <property type="molecule type" value="Genomic_DNA"/>
</dbReference>
<dbReference type="InterPro" id="IPR012337">
    <property type="entry name" value="RNaseH-like_sf"/>
</dbReference>
<dbReference type="InterPro" id="IPR047654">
    <property type="entry name" value="IS1634_transpos"/>
</dbReference>
<dbReference type="GO" id="GO:0003677">
    <property type="term" value="F:DNA binding"/>
    <property type="evidence" value="ECO:0007669"/>
    <property type="project" value="InterPro"/>
</dbReference>
<dbReference type="SUPFAM" id="SSF53098">
    <property type="entry name" value="Ribonuclease H-like"/>
    <property type="match status" value="1"/>
</dbReference>
<evidence type="ECO:0000313" key="4">
    <source>
        <dbReference type="Proteomes" id="UP000662904"/>
    </source>
</evidence>
<dbReference type="EMBL" id="CP059066">
    <property type="protein sequence ID" value="QSQ07742.1"/>
    <property type="molecule type" value="Genomic_DNA"/>
</dbReference>
<evidence type="ECO:0000259" key="1">
    <source>
        <dbReference type="Pfam" id="PF01609"/>
    </source>
</evidence>
<evidence type="ECO:0000313" key="2">
    <source>
        <dbReference type="EMBL" id="QSQ07742.1"/>
    </source>
</evidence>
<keyword evidence="4" id="KW-1185">Reference proteome</keyword>
<dbReference type="GO" id="GO:0004803">
    <property type="term" value="F:transposase activity"/>
    <property type="evidence" value="ECO:0007669"/>
    <property type="project" value="InterPro"/>
</dbReference>
<dbReference type="InterPro" id="IPR002559">
    <property type="entry name" value="Transposase_11"/>
</dbReference>
<dbReference type="KEGG" id="kme:H0A61_02296"/>
<accession>A0A8A0RIL8</accession>
<sequence>MFLKKARKTYKGKVYETYALTESYRENGKVKHRHIANLGSLTKEQAQRIKLVLKAKQIEDVFVGHLSDVVAKEHYRFLDVAVLDDIWRQFDLDQYFAELPYAEAMAVNRCLDPKSKIQIQDWTQQTILPRLLRYDFSADSEYSIYRTLDKITDQEVELQKHVYRKCKQLGYTDEKAVFYDITSSYFEGTKCVLAFKGYSRDHRPDRLQITIALVVTPDGYPFYWRVMPGNTQDVTTVEDLLLILKERFGIEECLLVFDRGMVSQNNLEAIAEKKLTYISALDKDEVSGLGLMEAEFQSLVVDERYWRDNLLSLGFNLYDENLVYREHIKGKVRYILAFNRQAYQDQQQNRQERLQKAESYLAACNNELKHAQKSRNREATARRIENKLRKWNMHKVFIWELEPIAITKRGTGQKIDSFRVVYTINEDKLKQQASLDGIMCFVTNEPTDKLPACQVIRYYRRKSKVEDAFRELKDHLHLRPFFLSREKRVRAHVTICVLGYLLLNALEEKLQQQHYQCSAATALEILGKCLLNRIGFKNSESYAESITEVTTQQLEILRKLGFEYLISKKYLNQILEHSTK</sequence>
<reference evidence="2" key="1">
    <citation type="submission" date="2020-07" db="EMBL/GenBank/DDBJ databases">
        <title>Koleobacter methoxysyntrophicus gen. nov., sp. nov., a novel anaerobic bacterium isolated from deep subsurface oil field and proposal of Koleobacterales ord. nov. in the phylum Firmicutes.</title>
        <authorList>
            <person name="Sakamoto S."/>
            <person name="Tamaki H."/>
        </authorList>
    </citation>
    <scope>NUCLEOTIDE SEQUENCE</scope>
    <source>
        <strain evidence="2">NRmbB1</strain>
    </source>
</reference>
<protein>
    <recommendedName>
        <fullName evidence="1">Transposase IS4-like domain-containing protein</fullName>
    </recommendedName>
</protein>
<dbReference type="NCBIfam" id="NF033559">
    <property type="entry name" value="transpos_IS1634"/>
    <property type="match status" value="1"/>
</dbReference>
<dbReference type="Proteomes" id="UP000662904">
    <property type="component" value="Chromosome"/>
</dbReference>
<dbReference type="GO" id="GO:0006313">
    <property type="term" value="P:DNA transposition"/>
    <property type="evidence" value="ECO:0007669"/>
    <property type="project" value="InterPro"/>
</dbReference>
<dbReference type="RefSeq" id="WP_206707246.1">
    <property type="nucleotide sequence ID" value="NZ_CP059066.1"/>
</dbReference>
<organism evidence="2 4">
    <name type="scientific">Koleobacter methoxysyntrophicus</name>
    <dbReference type="NCBI Taxonomy" id="2751313"/>
    <lineage>
        <taxon>Bacteria</taxon>
        <taxon>Bacillati</taxon>
        <taxon>Bacillota</taxon>
        <taxon>Clostridia</taxon>
        <taxon>Koleobacterales</taxon>
        <taxon>Koleobacteraceae</taxon>
        <taxon>Koleobacter</taxon>
    </lineage>
</organism>
<gene>
    <name evidence="2" type="ORF">H0A61_00058</name>
    <name evidence="3" type="ORF">H0A61_02296</name>
</gene>
<dbReference type="Pfam" id="PF01609">
    <property type="entry name" value="DDE_Tnp_1"/>
    <property type="match status" value="2"/>
</dbReference>
<dbReference type="AlphaFoldDB" id="A0A8A0RIL8"/>
<dbReference type="PANTHER" id="PTHR34614:SF2">
    <property type="entry name" value="TRANSPOSASE IS4-LIKE DOMAIN-CONTAINING PROTEIN"/>
    <property type="match status" value="1"/>
</dbReference>
<name>A0A8A0RIL8_9FIRM</name>
<feature type="domain" description="Transposase IS4-like" evidence="1">
    <location>
        <begin position="178"/>
        <end position="283"/>
    </location>
</feature>
<evidence type="ECO:0000313" key="3">
    <source>
        <dbReference type="EMBL" id="QSQ09915.1"/>
    </source>
</evidence>